<feature type="non-terminal residue" evidence="1">
    <location>
        <position position="1"/>
    </location>
</feature>
<dbReference type="Pfam" id="PF16219">
    <property type="entry name" value="DUF4879"/>
    <property type="match status" value="1"/>
</dbReference>
<dbReference type="RefSeq" id="WP_205560261.1">
    <property type="nucleotide sequence ID" value="NZ_JACGEP010000265.1"/>
</dbReference>
<proteinExistence type="predicted"/>
<dbReference type="Proteomes" id="UP000768524">
    <property type="component" value="Unassembled WGS sequence"/>
</dbReference>
<reference evidence="1" key="1">
    <citation type="submission" date="2020-07" db="EMBL/GenBank/DDBJ databases">
        <title>A pangenomic view of the genus Pectobacterium provides insights into genome organization, phylogeny, and virulence.</title>
        <authorList>
            <person name="Jonkheer E."/>
            <person name="Brankovics B."/>
            <person name="Houwers I."/>
            <person name="Van Der Wolf J."/>
            <person name="Bonants P."/>
            <person name="Vreeburg R."/>
            <person name="Bollema R."/>
            <person name="De Haan J."/>
            <person name="Berke L."/>
            <person name="De Ridder D."/>
            <person name="Smit S."/>
            <person name="Van Der Lee T.A.J."/>
        </authorList>
    </citation>
    <scope>NUCLEOTIDE SEQUENCE</scope>
    <source>
        <strain evidence="1">NAK:433</strain>
    </source>
</reference>
<accession>A0AAE2WID0</accession>
<comment type="caution">
    <text evidence="1">The sequence shown here is derived from an EMBL/GenBank/DDBJ whole genome shotgun (WGS) entry which is preliminary data.</text>
</comment>
<organism evidence="1 2">
    <name type="scientific">Pectobacterium brasiliense</name>
    <dbReference type="NCBI Taxonomy" id="180957"/>
    <lineage>
        <taxon>Bacteria</taxon>
        <taxon>Pseudomonadati</taxon>
        <taxon>Pseudomonadota</taxon>
        <taxon>Gammaproteobacteria</taxon>
        <taxon>Enterobacterales</taxon>
        <taxon>Pectobacteriaceae</taxon>
        <taxon>Pectobacterium</taxon>
    </lineage>
</organism>
<evidence type="ECO:0000313" key="1">
    <source>
        <dbReference type="EMBL" id="MBN3053894.1"/>
    </source>
</evidence>
<dbReference type="AlphaFoldDB" id="A0AAE2WID0"/>
<gene>
    <name evidence="1" type="ORF">H4F45_21210</name>
</gene>
<dbReference type="InterPro" id="IPR032624">
    <property type="entry name" value="DUF4879"/>
</dbReference>
<dbReference type="EMBL" id="JACGEP010000265">
    <property type="protein sequence ID" value="MBN3053894.1"/>
    <property type="molecule type" value="Genomic_DNA"/>
</dbReference>
<sequence>SESCPACSSFVVWMAYFNGDGMQSGTFSYQSTSINFHYLTLSTSLNFR</sequence>
<name>A0AAE2WID0_9GAMM</name>
<protein>
    <submittedName>
        <fullName evidence="1">DUF4879 domain-containing protein</fullName>
    </submittedName>
</protein>
<evidence type="ECO:0000313" key="2">
    <source>
        <dbReference type="Proteomes" id="UP000768524"/>
    </source>
</evidence>